<proteinExistence type="predicted"/>
<dbReference type="EMBL" id="ACOL01000005">
    <property type="protein sequence ID" value="EEQ83046.1"/>
    <property type="molecule type" value="Genomic_DNA"/>
</dbReference>
<gene>
    <name evidence="2" type="ORF">NCER_100134</name>
</gene>
<name>C4V6T8_VAIC1</name>
<sequence>MYFNYIILLFAINEGKHRHNFNKAKSMITYDKLNIPNDELEKFLRNELVEVLPLINDQIKENFRRRNIDFSNYRDFIFVKRSAKQLNGKKKVEYTITEKIVPKNRIYDTENSNISYTSIFSCVALFFLLGLSYIFLMKIIFKGNFVEIINKQ</sequence>
<keyword evidence="1" id="KW-0472">Membrane</keyword>
<dbReference type="Proteomes" id="UP000009082">
    <property type="component" value="Unassembled WGS sequence"/>
</dbReference>
<reference evidence="3" key="1">
    <citation type="journal article" date="2009" name="PLoS Pathog.">
        <title>Genomic analyses of the microsporidian Nosema ceranae, an emergent pathogen of honey bees.</title>
        <authorList>
            <person name="Cornman R.S."/>
            <person name="Chen Y.P."/>
            <person name="Schatz M.C."/>
            <person name="Street C."/>
            <person name="Zhao Y."/>
            <person name="Desany B."/>
            <person name="Egholm M."/>
            <person name="Hutchison S."/>
            <person name="Pettis J.S."/>
            <person name="Lipkin W.I."/>
            <person name="Evans J.D."/>
        </authorList>
    </citation>
    <scope>NUCLEOTIDE SEQUENCE [LARGE SCALE GENOMIC DNA]</scope>
    <source>
        <strain evidence="3">BRL01</strain>
    </source>
</reference>
<evidence type="ECO:0000256" key="1">
    <source>
        <dbReference type="SAM" id="Phobius"/>
    </source>
</evidence>
<evidence type="ECO:0000313" key="3">
    <source>
        <dbReference type="Proteomes" id="UP000009082"/>
    </source>
</evidence>
<dbReference type="InParanoid" id="C4V6T8"/>
<dbReference type="VEuPathDB" id="MicrosporidiaDB:NCER_100134"/>
<accession>C4V6T8</accession>
<dbReference type="AlphaFoldDB" id="C4V6T8"/>
<dbReference type="HOGENOM" id="CLU_1722897_0_0_1"/>
<protein>
    <submittedName>
        <fullName evidence="2">Uncharacterized protein</fullName>
    </submittedName>
</protein>
<keyword evidence="1" id="KW-0812">Transmembrane</keyword>
<keyword evidence="1" id="KW-1133">Transmembrane helix</keyword>
<dbReference type="KEGG" id="nce:NCER_100134"/>
<organism evidence="3">
    <name type="scientific">Vairimorpha ceranae (strain BRL01)</name>
    <name type="common">Microsporidian parasite</name>
    <name type="synonym">Nosema ceranae</name>
    <dbReference type="NCBI Taxonomy" id="578460"/>
    <lineage>
        <taxon>Eukaryota</taxon>
        <taxon>Fungi</taxon>
        <taxon>Fungi incertae sedis</taxon>
        <taxon>Microsporidia</taxon>
        <taxon>Nosematidae</taxon>
        <taxon>Vairimorpha</taxon>
    </lineage>
</organism>
<feature type="transmembrane region" description="Helical" evidence="1">
    <location>
        <begin position="114"/>
        <end position="136"/>
    </location>
</feature>
<evidence type="ECO:0000313" key="2">
    <source>
        <dbReference type="EMBL" id="EEQ83046.1"/>
    </source>
</evidence>